<keyword evidence="2" id="KW-0689">Ribosomal protein</keyword>
<sequence>MHRLSSSLRTRSAAETLKYAMEIAPRLGITRVTDTTWLDRIGIPVYASIRPAAATGSLCVNAGKGLHDIEAKIGAYMESIEFAYAEFNDSKIPIIRSSPAEILASYNGRIDFVDLCPLMDRTILAEELMMAVCARDLLDTNEVLLPAELIFIPFHSELNRKVFGQSSNGLCSGNTTDEAIVHGLCELMERDVQAFNFIYDRSALVDLDCLSPEVTSLIRKIKNAGLIISIRHTESSFGFAYFQAFLMEAHPESPISIAIGSGLHLIKEVALVRAICEAAQSRLSHIHGGRDDLIERAKYFERLGRPIELQAIYQLRNDAQSPTKRISYSTINDSSKDIRSIADALGLIIRRLQAYGLKSICFLPLTPNNSPIQVVRVVVPSLESFDPSLKRIGPRLGKYVSDTK</sequence>
<dbReference type="InterPro" id="IPR003776">
    <property type="entry name" value="YcaO-like_dom"/>
</dbReference>
<reference evidence="2 3" key="1">
    <citation type="submission" date="2020-08" db="EMBL/GenBank/DDBJ databases">
        <title>Genomic Encyclopedia of Type Strains, Phase IV (KMG-IV): sequencing the most valuable type-strain genomes for metagenomic binning, comparative biology and taxonomic classification.</title>
        <authorList>
            <person name="Goeker M."/>
        </authorList>
    </citation>
    <scope>NUCLEOTIDE SEQUENCE [LARGE SCALE GENOMIC DNA]</scope>
    <source>
        <strain evidence="2 3">DSM 23240</strain>
    </source>
</reference>
<dbReference type="PANTHER" id="PTHR37809:SF1">
    <property type="entry name" value="RIBOSOMAL PROTEIN S12 METHYLTHIOTRANSFERASE ACCESSORY FACTOR YCAO"/>
    <property type="match status" value="1"/>
</dbReference>
<dbReference type="GO" id="GO:0016740">
    <property type="term" value="F:transferase activity"/>
    <property type="evidence" value="ECO:0007669"/>
    <property type="project" value="UniProtKB-KW"/>
</dbReference>
<keyword evidence="3" id="KW-1185">Reference proteome</keyword>
<dbReference type="EMBL" id="JACHHQ010000003">
    <property type="protein sequence ID" value="MBB5199603.1"/>
    <property type="molecule type" value="Genomic_DNA"/>
</dbReference>
<dbReference type="Gene3D" id="3.30.40.250">
    <property type="match status" value="1"/>
</dbReference>
<organism evidence="2 3">
    <name type="scientific">Glaciimonas immobilis</name>
    <dbReference type="NCBI Taxonomy" id="728004"/>
    <lineage>
        <taxon>Bacteria</taxon>
        <taxon>Pseudomonadati</taxon>
        <taxon>Pseudomonadota</taxon>
        <taxon>Betaproteobacteria</taxon>
        <taxon>Burkholderiales</taxon>
        <taxon>Oxalobacteraceae</taxon>
        <taxon>Glaciimonas</taxon>
    </lineage>
</organism>
<dbReference type="Proteomes" id="UP000571084">
    <property type="component" value="Unassembled WGS sequence"/>
</dbReference>
<dbReference type="Gene3D" id="3.30.160.660">
    <property type="match status" value="1"/>
</dbReference>
<keyword evidence="2" id="KW-0687">Ribonucleoprotein</keyword>
<keyword evidence="2" id="KW-0808">Transferase</keyword>
<dbReference type="RefSeq" id="WP_168056549.1">
    <property type="nucleotide sequence ID" value="NZ_JAAOZT010000010.1"/>
</dbReference>
<dbReference type="Gene3D" id="3.30.1330.230">
    <property type="match status" value="1"/>
</dbReference>
<dbReference type="NCBIfam" id="TIGR00702">
    <property type="entry name" value="YcaO-type kinase domain"/>
    <property type="match status" value="1"/>
</dbReference>
<accession>A0A840RPD9</accession>
<gene>
    <name evidence="2" type="ORF">HNR39_001435</name>
</gene>
<dbReference type="Pfam" id="PF02624">
    <property type="entry name" value="YcaO"/>
    <property type="match status" value="1"/>
</dbReference>
<dbReference type="AlphaFoldDB" id="A0A840RPD9"/>
<evidence type="ECO:0000259" key="1">
    <source>
        <dbReference type="PROSITE" id="PS51664"/>
    </source>
</evidence>
<name>A0A840RPD9_9BURK</name>
<comment type="caution">
    <text evidence="2">The sequence shown here is derived from an EMBL/GenBank/DDBJ whole genome shotgun (WGS) entry which is preliminary data.</text>
</comment>
<proteinExistence type="predicted"/>
<evidence type="ECO:0000313" key="2">
    <source>
        <dbReference type="EMBL" id="MBB5199603.1"/>
    </source>
</evidence>
<feature type="domain" description="YcaO" evidence="1">
    <location>
        <begin position="63"/>
        <end position="404"/>
    </location>
</feature>
<evidence type="ECO:0000313" key="3">
    <source>
        <dbReference type="Proteomes" id="UP000571084"/>
    </source>
</evidence>
<dbReference type="PROSITE" id="PS51664">
    <property type="entry name" value="YCAO"/>
    <property type="match status" value="1"/>
</dbReference>
<dbReference type="GO" id="GO:0005840">
    <property type="term" value="C:ribosome"/>
    <property type="evidence" value="ECO:0007669"/>
    <property type="project" value="UniProtKB-KW"/>
</dbReference>
<protein>
    <submittedName>
        <fullName evidence="2">Ribosomal protein S12 methylthiotransferase accessory factor</fullName>
    </submittedName>
</protein>
<dbReference type="PANTHER" id="PTHR37809">
    <property type="entry name" value="RIBOSOMAL PROTEIN S12 METHYLTHIOTRANSFERASE ACCESSORY FACTOR YCAO"/>
    <property type="match status" value="1"/>
</dbReference>